<keyword evidence="1" id="KW-0175">Coiled coil</keyword>
<dbReference type="PANTHER" id="PTHR38926">
    <property type="entry name" value="F-BOX DOMAIN CONTAINING PROTEIN, EXPRESSED"/>
    <property type="match status" value="1"/>
</dbReference>
<dbReference type="AlphaFoldDB" id="A0A9C6U0C5"/>
<proteinExistence type="predicted"/>
<dbReference type="InterPro" id="IPR001810">
    <property type="entry name" value="F-box_dom"/>
</dbReference>
<dbReference type="PROSITE" id="PS50181">
    <property type="entry name" value="FBOX"/>
    <property type="match status" value="1"/>
</dbReference>
<dbReference type="GeneID" id="113204590"/>
<dbReference type="SUPFAM" id="SSF81383">
    <property type="entry name" value="F-box domain"/>
    <property type="match status" value="1"/>
</dbReference>
<dbReference type="KEGG" id="foc:113204590"/>
<dbReference type="InterPro" id="IPR036047">
    <property type="entry name" value="F-box-like_dom_sf"/>
</dbReference>
<feature type="domain" description="F-box" evidence="2">
    <location>
        <begin position="128"/>
        <end position="175"/>
    </location>
</feature>
<evidence type="ECO:0000256" key="1">
    <source>
        <dbReference type="SAM" id="Coils"/>
    </source>
</evidence>
<protein>
    <submittedName>
        <fullName evidence="4">Uncharacterized protein LOC113204590</fullName>
    </submittedName>
</protein>
<evidence type="ECO:0000313" key="4">
    <source>
        <dbReference type="RefSeq" id="XP_052120729.1"/>
    </source>
</evidence>
<dbReference type="InterPro" id="IPR032675">
    <property type="entry name" value="LRR_dom_sf"/>
</dbReference>
<evidence type="ECO:0000259" key="2">
    <source>
        <dbReference type="PROSITE" id="PS50181"/>
    </source>
</evidence>
<name>A0A9C6U0C5_FRAOC</name>
<gene>
    <name evidence="4" type="primary">LOC113204590</name>
</gene>
<dbReference type="Pfam" id="PF12937">
    <property type="entry name" value="F-box-like"/>
    <property type="match status" value="1"/>
</dbReference>
<dbReference type="SMART" id="SM00256">
    <property type="entry name" value="FBOX"/>
    <property type="match status" value="1"/>
</dbReference>
<reference evidence="4" key="1">
    <citation type="submission" date="2025-08" db="UniProtKB">
        <authorList>
            <consortium name="RefSeq"/>
        </authorList>
    </citation>
    <scope>IDENTIFICATION</scope>
    <source>
        <tissue evidence="4">Whole organism</tissue>
    </source>
</reference>
<dbReference type="RefSeq" id="XP_052120729.1">
    <property type="nucleotide sequence ID" value="XM_052264769.1"/>
</dbReference>
<dbReference type="PANTHER" id="PTHR38926:SF5">
    <property type="entry name" value="F-BOX AND LEUCINE-RICH REPEAT PROTEIN 6"/>
    <property type="match status" value="1"/>
</dbReference>
<keyword evidence="3" id="KW-1185">Reference proteome</keyword>
<evidence type="ECO:0000313" key="3">
    <source>
        <dbReference type="Proteomes" id="UP000504606"/>
    </source>
</evidence>
<dbReference type="Gene3D" id="3.80.10.10">
    <property type="entry name" value="Ribonuclease Inhibitor"/>
    <property type="match status" value="1"/>
</dbReference>
<feature type="coiled-coil region" evidence="1">
    <location>
        <begin position="80"/>
        <end position="121"/>
    </location>
</feature>
<accession>A0A9C6U0C5</accession>
<dbReference type="Proteomes" id="UP000504606">
    <property type="component" value="Unplaced"/>
</dbReference>
<organism evidence="3 4">
    <name type="scientific">Frankliniella occidentalis</name>
    <name type="common">Western flower thrips</name>
    <name type="synonym">Euthrips occidentalis</name>
    <dbReference type="NCBI Taxonomy" id="133901"/>
    <lineage>
        <taxon>Eukaryota</taxon>
        <taxon>Metazoa</taxon>
        <taxon>Ecdysozoa</taxon>
        <taxon>Arthropoda</taxon>
        <taxon>Hexapoda</taxon>
        <taxon>Insecta</taxon>
        <taxon>Pterygota</taxon>
        <taxon>Neoptera</taxon>
        <taxon>Paraneoptera</taxon>
        <taxon>Thysanoptera</taxon>
        <taxon>Terebrantia</taxon>
        <taxon>Thripoidea</taxon>
        <taxon>Thripidae</taxon>
        <taxon>Frankliniella</taxon>
    </lineage>
</organism>
<dbReference type="OrthoDB" id="10257471at2759"/>
<sequence length="599" mass="67505">MPSATDRISETGQEDVLTNDLIVKLSIRDDSENTFIKHSSSMDGKSNVNGNASSSSSRLTAPFAASIASILSAHTPTLTAEEAFQRCHELELQLKAEQKMVSKLKYQLEQSERMLSQLRSVHSKCPFDTKFEDLPEELIVTIFSYLSSDLLLDVVSQVCHQWQRLCRDRMLWSKISVKKDLNEIIRAMTVAPCLQSVYISSEYLTVHDDVGDEQLQVLTTSPCRVRSLTLPDFQPIALRMVRNQLGYLRHLHVHSWWDHQRAEFREDLWHTLAELDLVSLTLHEYDGRNSYFHTDWRPAPGQLCGLRHLDLYCKLVPQPSPRGPLGGVVDALVEASKDTLETVSLPPKTEGRVIEALAQCPLLREANVPFLEEVRALEACPLLEALELNSEWLDHETVRVLVPRVAAVLRGSALTARLRTLFFQGMTMGCRELLRAVADLRGLRYVRIHNFGEPEAAAELPAVLGELVHLERFTIATMPAPAVLDAIPAEVCPGLRELTVIGSCHEDTLGCRVPAALRLLRHRPALHVFLDLGLGVRGHLENAYPQCMRAHGRVCEDESLWHRFHPVMVNHDPTGCSWCRDMVEHYATVVDMRGKLDED</sequence>